<feature type="domain" description="Tudor" evidence="2">
    <location>
        <begin position="1014"/>
        <end position="1073"/>
    </location>
</feature>
<dbReference type="Ensembl" id="ENSECRT00000012921.1">
    <property type="protein sequence ID" value="ENSECRP00000012704.1"/>
    <property type="gene ID" value="ENSECRG00000008482.1"/>
</dbReference>
<dbReference type="Pfam" id="PF00567">
    <property type="entry name" value="TUDOR"/>
    <property type="match status" value="5"/>
</dbReference>
<gene>
    <name evidence="3" type="primary">LOC114648022</name>
</gene>
<organism evidence="3 4">
    <name type="scientific">Erpetoichthys calabaricus</name>
    <name type="common">Rope fish</name>
    <name type="synonym">Calamoichthys calabaricus</name>
    <dbReference type="NCBI Taxonomy" id="27687"/>
    <lineage>
        <taxon>Eukaryota</taxon>
        <taxon>Metazoa</taxon>
        <taxon>Chordata</taxon>
        <taxon>Craniata</taxon>
        <taxon>Vertebrata</taxon>
        <taxon>Euteleostomi</taxon>
        <taxon>Actinopterygii</taxon>
        <taxon>Polypteriformes</taxon>
        <taxon>Polypteridae</taxon>
        <taxon>Erpetoichthys</taxon>
    </lineage>
</organism>
<dbReference type="SUPFAM" id="SSF63748">
    <property type="entry name" value="Tudor/PWWP/MBT"/>
    <property type="match status" value="6"/>
</dbReference>
<dbReference type="PROSITE" id="PS50304">
    <property type="entry name" value="TUDOR"/>
    <property type="match status" value="5"/>
</dbReference>
<evidence type="ECO:0000256" key="1">
    <source>
        <dbReference type="SAM" id="MobiDB-lite"/>
    </source>
</evidence>
<protein>
    <submittedName>
        <fullName evidence="3">Tudor domain containing 6</fullName>
    </submittedName>
</protein>
<feature type="domain" description="Tudor" evidence="2">
    <location>
        <begin position="1244"/>
        <end position="1302"/>
    </location>
</feature>
<dbReference type="InterPro" id="IPR002999">
    <property type="entry name" value="Tudor"/>
</dbReference>
<evidence type="ECO:0000313" key="4">
    <source>
        <dbReference type="Proteomes" id="UP000694620"/>
    </source>
</evidence>
<dbReference type="PANTHER" id="PTHR22948:SF15">
    <property type="entry name" value="TUDOR DOMAIN-CONTAINING PROTEIN 6"/>
    <property type="match status" value="1"/>
</dbReference>
<feature type="region of interest" description="Disordered" evidence="1">
    <location>
        <begin position="1379"/>
        <end position="1401"/>
    </location>
</feature>
<keyword evidence="4" id="KW-1185">Reference proteome</keyword>
<feature type="compositionally biased region" description="Basic and acidic residues" evidence="1">
    <location>
        <begin position="892"/>
        <end position="911"/>
    </location>
</feature>
<dbReference type="SMART" id="SM00333">
    <property type="entry name" value="TUDOR"/>
    <property type="match status" value="6"/>
</dbReference>
<feature type="domain" description="Tudor" evidence="2">
    <location>
        <begin position="289"/>
        <end position="347"/>
    </location>
</feature>
<dbReference type="Gene3D" id="2.40.50.90">
    <property type="match status" value="6"/>
</dbReference>
<dbReference type="InterPro" id="IPR050621">
    <property type="entry name" value="Tudor_domain_containing"/>
</dbReference>
<dbReference type="InterPro" id="IPR035437">
    <property type="entry name" value="SNase_OB-fold_sf"/>
</dbReference>
<reference evidence="3" key="1">
    <citation type="submission" date="2021-06" db="EMBL/GenBank/DDBJ databases">
        <authorList>
            <consortium name="Wellcome Sanger Institute Data Sharing"/>
        </authorList>
    </citation>
    <scope>NUCLEOTIDE SEQUENCE [LARGE SCALE GENOMIC DNA]</scope>
</reference>
<dbReference type="GeneTree" id="ENSGT00940000159049"/>
<evidence type="ECO:0000259" key="2">
    <source>
        <dbReference type="PROSITE" id="PS50304"/>
    </source>
</evidence>
<feature type="region of interest" description="Disordered" evidence="1">
    <location>
        <begin position="887"/>
        <end position="914"/>
    </location>
</feature>
<reference evidence="3" key="2">
    <citation type="submission" date="2025-08" db="UniProtKB">
        <authorList>
            <consortium name="Ensembl"/>
        </authorList>
    </citation>
    <scope>IDENTIFICATION</scope>
</reference>
<dbReference type="Gene3D" id="2.30.30.140">
    <property type="match status" value="5"/>
</dbReference>
<feature type="domain" description="Tudor" evidence="2">
    <location>
        <begin position="705"/>
        <end position="761"/>
    </location>
</feature>
<proteinExistence type="predicted"/>
<dbReference type="Proteomes" id="UP000694620">
    <property type="component" value="Chromosome 3"/>
</dbReference>
<name>A0A8C4S7D5_ERPCA</name>
<feature type="domain" description="Tudor" evidence="2">
    <location>
        <begin position="488"/>
        <end position="547"/>
    </location>
</feature>
<dbReference type="PANTHER" id="PTHR22948">
    <property type="entry name" value="TUDOR DOMAIN CONTAINING PROTEIN"/>
    <property type="match status" value="1"/>
</dbReference>
<reference evidence="3" key="3">
    <citation type="submission" date="2025-09" db="UniProtKB">
        <authorList>
            <consortium name="Ensembl"/>
        </authorList>
    </citation>
    <scope>IDENTIFICATION</scope>
</reference>
<sequence length="1958" mass="220854">MWSTAVFPVGTKLTVHLAKINMNAQSVLVEFWGQFEKERKGEYQRLKKAIQIFPKSRFTDADGSSGDLCFVQIFEKWYRGRILCRNGKEYHVFLIDEGRALRVGAYNLALGCSEFFQLPPEVEFCIVSNVVPLSAENKWSPMALEFIKSLNGYTMECVVQDILVPHRTFLLDIPSVSKQMFEMGLGRKLSNQLFKCFVEKCLLSSGVPVTSEEFLPASPLNDYEPEKPCQCYFYPQLQSDTLEAVVVTELVNPLRFFCQLRIFEIELIKLGEQMQQFYEGSKGIDKAHPKTVGSPCAVRGSNGKWYRSLIQQFLYSRDVEVLHVDYGKKELTSLSNIRNLSSEFFRMPVVTYVCSLLGISGTGWSTSQTDRLKALVLHKVVHAKFEYYSYSEGVYYISLYADEKVNINSLFSAKDHVFQDCKALVTPESESRTVYKEHLFPIGSVLNVSVCHIESPSDFWCQLSKNSDSLRSLMEEMSDYYATHLDPYVPTETACVARSMKDGRWYRGLILKKLSGHEAEVLQVDFGIIMKVFLKDLRAIHPDFIHLKGQAFRCSLYNLIQPFGLDPLKWTNEASTQFQKFVCSAESDHFILKCTVYAVMYNSHKVFFNVVDLETPFESICGLLVQKRLAERAPLKKAPQPPFRLDTYYHSTFSIKTGSEEIVYASCAKKVSNFYCHLKRNSDAIDQVMEKVNSVCAQLQLLDCPKSFGTACFAKYEDGQWYRAQIKSVNPKITVCFVDYGDTKEVEKTHLLPIPIDSSDIMSVPVQALPCSLSDVPQDVPPEVDEWFEKAVLGKELKAVVVAKESDGKLVIELYDGNCQINAKIIQTFRMLLNVNCQEERIKHSWAKEQSHVRNAISNDGIQTRSINREYESEDLLEKKRDIKWPNKSRKQSKENEYYNPSKETRKELKKASAPVQVERSYSNQVLLHKPGVSHLSKQNVEAIVKIAHTVEFPKLSILPLKTIQNGFETEVYVSYSNSPTNFFVQLVDDEDNIFSLVEKLSTNRDLTHSEIDLLQPDDLVCALFPDDGSWYRAVVQSKSSPDIVNLEYIDFGNTATTSIKNLRCLSREFLSIPRLSIKCSLHGLQSPCSDGIWSTDSHLHFKKATGEMEGTRKLTCMFLKQTGSVWEVDMWDQNLQIADYLVQSGFAKKSGLEVANSKRCEVFSLRASVTNSEGKREFTENAEEFQYKWCMLPVGQIVESYVSSFVSPEFFWCQTSNLDVLQTIVELANREGNLPKVDNEVINLSPGSPCLALFNDDKCWYRAMVKEVKDNALLILFVDYGNEVEVSETFIKLVPHELLKIPTQAFLCRLSGIDFSVGSWDAGAADKCYEFLADQLLNITVTSCIESEDVGFGIPSYLVNVECNDVVVNDMLVSRWKSPSPDKNKLSENPQILPEPSFSSSEKSSDIVEIMQKSMEDFFNIKHFEERNVSTLTVLSDENKLCQKDDGMDFNSFPNESVTLYECEPAIVILPPLENWNKQLESHNSVNIKSEMGRNASILDSSIHLEVDDKPLKMCLEVILEDSEGANIQDEMESAGLPPLESVDPLHPTEEILGAELVTNTMILYEITNQKDQNVQHHRITSPEKSLEGSGSAFAVMEPGGLPLANEDRGTQLLNTGNCVADSNLGIKLMSISIERSSSDMEDSPSCTEISQENNATEFSTEPLSFASDVQPSVDREVEIHEHSYCRINCAEQESSKVNESLDLLLLSNCDVQCVDAQAEGSDIYDEVFRQCEGVSEVKLAAPAEKENQNGGDDNLQSLDEGENIRENTEDVEGPLGVGAECFVWSHVCNNWCKAQILKIYEDTTKVLLLDSESEAIVDSQNIWRSVPKTDLREIAHDKDDSNEQTISSSNNTCQVTQVSPVEKHFATKHEGLSIREDMEQLVKLPEENPTELESEIQDTYMECPSEEITAPLSDVNVDEQAPCDDQALEVLPEVTSLSTDLTQIGCAAADFGSENT</sequence>
<accession>A0A8C4S7D5</accession>
<evidence type="ECO:0000313" key="3">
    <source>
        <dbReference type="Ensembl" id="ENSECRP00000012704.1"/>
    </source>
</evidence>